<sequence>ANGLLLMLDHTMVIEPGVYVLLLAVINPAAVPSQNLWKVSLLSPATFTGWTPGNSEAMYRDGLRAGQLKLTELIMTGFSVGFRETSRIPAVPLKGDRSEVLSGKSWRAHSSLPVMALAFATSLGA</sequence>
<reference evidence="1" key="1">
    <citation type="submission" date="2021-02" db="EMBL/GenBank/DDBJ databases">
        <authorList>
            <person name="Dougan E. K."/>
            <person name="Rhodes N."/>
            <person name="Thang M."/>
            <person name="Chan C."/>
        </authorList>
    </citation>
    <scope>NUCLEOTIDE SEQUENCE</scope>
</reference>
<name>A0A813K5I6_POLGL</name>
<evidence type="ECO:0000313" key="1">
    <source>
        <dbReference type="EMBL" id="CAE8695367.1"/>
    </source>
</evidence>
<accession>A0A813K5I6</accession>
<dbReference type="Proteomes" id="UP000626109">
    <property type="component" value="Unassembled WGS sequence"/>
</dbReference>
<proteinExistence type="predicted"/>
<protein>
    <submittedName>
        <fullName evidence="1">Uncharacterized protein</fullName>
    </submittedName>
</protein>
<evidence type="ECO:0000313" key="2">
    <source>
        <dbReference type="Proteomes" id="UP000626109"/>
    </source>
</evidence>
<dbReference type="EMBL" id="CAJNNW010028249">
    <property type="protein sequence ID" value="CAE8695367.1"/>
    <property type="molecule type" value="Genomic_DNA"/>
</dbReference>
<gene>
    <name evidence="1" type="ORF">PGLA2088_LOCUS29298</name>
</gene>
<dbReference type="AlphaFoldDB" id="A0A813K5I6"/>
<feature type="non-terminal residue" evidence="1">
    <location>
        <position position="1"/>
    </location>
</feature>
<organism evidence="1 2">
    <name type="scientific">Polarella glacialis</name>
    <name type="common">Dinoflagellate</name>
    <dbReference type="NCBI Taxonomy" id="89957"/>
    <lineage>
        <taxon>Eukaryota</taxon>
        <taxon>Sar</taxon>
        <taxon>Alveolata</taxon>
        <taxon>Dinophyceae</taxon>
        <taxon>Suessiales</taxon>
        <taxon>Suessiaceae</taxon>
        <taxon>Polarella</taxon>
    </lineage>
</organism>
<comment type="caution">
    <text evidence="1">The sequence shown here is derived from an EMBL/GenBank/DDBJ whole genome shotgun (WGS) entry which is preliminary data.</text>
</comment>